<reference evidence="2" key="1">
    <citation type="journal article" date="2013" name="Nat. Genet.">
        <title>The duck genome and transcriptome provide insight into an avian influenza virus reservoir species.</title>
        <authorList>
            <person name="Huang Y."/>
            <person name="Li Y."/>
            <person name="Burt D.W."/>
            <person name="Chen H."/>
            <person name="Zhang Y."/>
            <person name="Qian W."/>
            <person name="Kim H."/>
            <person name="Gan S."/>
            <person name="Zhao Y."/>
            <person name="Li J."/>
            <person name="Yi K."/>
            <person name="Feng H."/>
            <person name="Zhu P."/>
            <person name="Li B."/>
            <person name="Liu Q."/>
            <person name="Fairley S."/>
            <person name="Magor K.E."/>
            <person name="Du Z."/>
            <person name="Hu X."/>
            <person name="Goodman L."/>
            <person name="Tafer H."/>
            <person name="Vignal A."/>
            <person name="Lee T."/>
            <person name="Kim K.W."/>
            <person name="Sheng Z."/>
            <person name="An Y."/>
            <person name="Searle S."/>
            <person name="Herrero J."/>
            <person name="Groenen M.A."/>
            <person name="Crooijmans R.P."/>
            <person name="Faraut T."/>
            <person name="Cai Q."/>
            <person name="Webster R.G."/>
            <person name="Aldridge J.R."/>
            <person name="Warren W.C."/>
            <person name="Bartschat S."/>
            <person name="Kehr S."/>
            <person name="Marz M."/>
            <person name="Stadler P.F."/>
            <person name="Smith J."/>
            <person name="Kraus R.H."/>
            <person name="Zhao Y."/>
            <person name="Ren L."/>
            <person name="Fei J."/>
            <person name="Morisson M."/>
            <person name="Kaiser P."/>
            <person name="Griffin D.K."/>
            <person name="Rao M."/>
            <person name="Pitel F."/>
            <person name="Wang J."/>
            <person name="Li N."/>
        </authorList>
    </citation>
    <scope>NUCLEOTIDE SEQUENCE [LARGE SCALE GENOMIC DNA]</scope>
</reference>
<gene>
    <name evidence="1" type="ORF">Anapl_10675</name>
</gene>
<evidence type="ECO:0000313" key="1">
    <source>
        <dbReference type="EMBL" id="EOA96437.1"/>
    </source>
</evidence>
<dbReference type="EMBL" id="KB743977">
    <property type="protein sequence ID" value="EOA96437.1"/>
    <property type="molecule type" value="Genomic_DNA"/>
</dbReference>
<protein>
    <submittedName>
        <fullName evidence="1">Uncharacterized protein</fullName>
    </submittedName>
</protein>
<dbReference type="Proteomes" id="UP000296049">
    <property type="component" value="Unassembled WGS sequence"/>
</dbReference>
<sequence length="263" mass="28585">MQSYVFYVHARTTSQDAQNQTEKLLQSTVTLCNNQLKSETLCGNAPRTVTAGLGAAQALCWVVVPYGRVKARTAAERPQRLMATESPRDEVLLGELLALLCLCCKNTRQTEKEIDGARLNLMDFIRALGLVSKANAGRSAGMVLYRYRGSFWKTPGQTLVSVMLLSGGTEGLPDVTFYPPAGTMVLKPRLLAVLTTTSCSSRAKPGIVNLVVEHPAGRCCSSQGPVNNQLLQRRESGKVDELSFLSRTPPGSELHCNEGSKLR</sequence>
<accession>R0L839</accession>
<proteinExistence type="predicted"/>
<evidence type="ECO:0000313" key="2">
    <source>
        <dbReference type="Proteomes" id="UP000296049"/>
    </source>
</evidence>
<organism evidence="1 2">
    <name type="scientific">Anas platyrhynchos</name>
    <name type="common">Mallard</name>
    <name type="synonym">Anas boschas</name>
    <dbReference type="NCBI Taxonomy" id="8839"/>
    <lineage>
        <taxon>Eukaryota</taxon>
        <taxon>Metazoa</taxon>
        <taxon>Chordata</taxon>
        <taxon>Craniata</taxon>
        <taxon>Vertebrata</taxon>
        <taxon>Euteleostomi</taxon>
        <taxon>Archelosauria</taxon>
        <taxon>Archosauria</taxon>
        <taxon>Dinosauria</taxon>
        <taxon>Saurischia</taxon>
        <taxon>Theropoda</taxon>
        <taxon>Coelurosauria</taxon>
        <taxon>Aves</taxon>
        <taxon>Neognathae</taxon>
        <taxon>Galloanserae</taxon>
        <taxon>Anseriformes</taxon>
        <taxon>Anatidae</taxon>
        <taxon>Anatinae</taxon>
        <taxon>Anas</taxon>
    </lineage>
</organism>
<dbReference type="AlphaFoldDB" id="R0L839"/>
<keyword evidence="2" id="KW-1185">Reference proteome</keyword>
<name>R0L839_ANAPL</name>